<name>A0ABQ5V0S9_9PROT</name>
<evidence type="ECO:0000259" key="1">
    <source>
        <dbReference type="SMART" id="SM00986"/>
    </source>
</evidence>
<keyword evidence="3" id="KW-1185">Reference proteome</keyword>
<dbReference type="PANTHER" id="PTHR42160:SF1">
    <property type="entry name" value="URACIL-DNA GLYCOSYLASE SUPERFAMILY PROTEIN"/>
    <property type="match status" value="1"/>
</dbReference>
<dbReference type="RefSeq" id="WP_284370571.1">
    <property type="nucleotide sequence ID" value="NZ_BSNJ01000002.1"/>
</dbReference>
<dbReference type="Pfam" id="PF03167">
    <property type="entry name" value="UDG"/>
    <property type="match status" value="1"/>
</dbReference>
<accession>A0ABQ5V0S9</accession>
<proteinExistence type="predicted"/>
<organism evidence="2 3">
    <name type="scientific">Algimonas porphyrae</name>
    <dbReference type="NCBI Taxonomy" id="1128113"/>
    <lineage>
        <taxon>Bacteria</taxon>
        <taxon>Pseudomonadati</taxon>
        <taxon>Pseudomonadota</taxon>
        <taxon>Alphaproteobacteria</taxon>
        <taxon>Maricaulales</taxon>
        <taxon>Robiginitomaculaceae</taxon>
        <taxon>Algimonas</taxon>
    </lineage>
</organism>
<dbReference type="Gene3D" id="3.40.470.10">
    <property type="entry name" value="Uracil-DNA glycosylase-like domain"/>
    <property type="match status" value="1"/>
</dbReference>
<dbReference type="Proteomes" id="UP001161390">
    <property type="component" value="Unassembled WGS sequence"/>
</dbReference>
<protein>
    <submittedName>
        <fullName evidence="2">Uracil-DNA glycosylase</fullName>
    </submittedName>
</protein>
<evidence type="ECO:0000313" key="2">
    <source>
        <dbReference type="EMBL" id="GLQ20211.1"/>
    </source>
</evidence>
<reference evidence="2" key="1">
    <citation type="journal article" date="2014" name="Int. J. Syst. Evol. Microbiol.">
        <title>Complete genome of a new Firmicutes species belonging to the dominant human colonic microbiota ('Ruminococcus bicirculans') reveals two chromosomes and a selective capacity to utilize plant glucans.</title>
        <authorList>
            <consortium name="NISC Comparative Sequencing Program"/>
            <person name="Wegmann U."/>
            <person name="Louis P."/>
            <person name="Goesmann A."/>
            <person name="Henrissat B."/>
            <person name="Duncan S.H."/>
            <person name="Flint H.J."/>
        </authorList>
    </citation>
    <scope>NUCLEOTIDE SEQUENCE</scope>
    <source>
        <strain evidence="2">NBRC 108216</strain>
    </source>
</reference>
<dbReference type="InterPro" id="IPR036895">
    <property type="entry name" value="Uracil-DNA_glycosylase-like_sf"/>
</dbReference>
<comment type="caution">
    <text evidence="2">The sequence shown here is derived from an EMBL/GenBank/DDBJ whole genome shotgun (WGS) entry which is preliminary data.</text>
</comment>
<sequence length="205" mass="23054">MSSLQSLVQTIRACDVCAHSTPPLPVTPNPILRASEHAKIRIISQAPGTLAHASSLPFNDPSGRRLRDWLGVNPATFYDTDNFAITPMGFCFPGQDAKGGDLPPRPECAPLWQARLDAKLQNVELILLVGLYAVKHYLGPTAERTLTETVRNWRHYGPRIMPLPHPSWRNNAWIKTHDWFADELAELRRRVDDLVTRHDADIGIR</sequence>
<dbReference type="SMART" id="SM00987">
    <property type="entry name" value="UreE_C"/>
    <property type="match status" value="1"/>
</dbReference>
<dbReference type="PANTHER" id="PTHR42160">
    <property type="entry name" value="URACIL-DNA GLYCOSYLASE SUPERFAMILY PROTEIN"/>
    <property type="match status" value="1"/>
</dbReference>
<reference evidence="2" key="2">
    <citation type="submission" date="2023-01" db="EMBL/GenBank/DDBJ databases">
        <title>Draft genome sequence of Algimonas porphyrae strain NBRC 108216.</title>
        <authorList>
            <person name="Sun Q."/>
            <person name="Mori K."/>
        </authorList>
    </citation>
    <scope>NUCLEOTIDE SEQUENCE</scope>
    <source>
        <strain evidence="2">NBRC 108216</strain>
    </source>
</reference>
<dbReference type="InterPro" id="IPR047124">
    <property type="entry name" value="HI_0220.2"/>
</dbReference>
<dbReference type="EMBL" id="BSNJ01000002">
    <property type="protein sequence ID" value="GLQ20211.1"/>
    <property type="molecule type" value="Genomic_DNA"/>
</dbReference>
<dbReference type="SUPFAM" id="SSF52141">
    <property type="entry name" value="Uracil-DNA glycosylase-like"/>
    <property type="match status" value="1"/>
</dbReference>
<gene>
    <name evidence="2" type="ORF">GCM10007854_11660</name>
</gene>
<evidence type="ECO:0000313" key="3">
    <source>
        <dbReference type="Proteomes" id="UP001161390"/>
    </source>
</evidence>
<feature type="domain" description="Uracil-DNA glycosylase-like" evidence="1">
    <location>
        <begin position="31"/>
        <end position="188"/>
    </location>
</feature>
<dbReference type="InterPro" id="IPR005122">
    <property type="entry name" value="Uracil-DNA_glycosylase-like"/>
</dbReference>
<dbReference type="SMART" id="SM00986">
    <property type="entry name" value="UDG"/>
    <property type="match status" value="1"/>
</dbReference>
<dbReference type="CDD" id="cd10033">
    <property type="entry name" value="UDG_like"/>
    <property type="match status" value="1"/>
</dbReference>